<organism evidence="1 2">
    <name type="scientific">Microvirga tunisiensis</name>
    <dbReference type="NCBI Taxonomy" id="2108360"/>
    <lineage>
        <taxon>Bacteria</taxon>
        <taxon>Pseudomonadati</taxon>
        <taxon>Pseudomonadota</taxon>
        <taxon>Alphaproteobacteria</taxon>
        <taxon>Hyphomicrobiales</taxon>
        <taxon>Methylobacteriaceae</taxon>
        <taxon>Microvirga</taxon>
    </lineage>
</organism>
<comment type="caution">
    <text evidence="1">The sequence shown here is derived from an EMBL/GenBank/DDBJ whole genome shotgun (WGS) entry which is preliminary data.</text>
</comment>
<dbReference type="InterPro" id="IPR000246">
    <property type="entry name" value="Peptidase_T2"/>
</dbReference>
<dbReference type="InterPro" id="IPR029055">
    <property type="entry name" value="Ntn_hydrolases_N"/>
</dbReference>
<name>A0A5N7MR46_9HYPH</name>
<dbReference type="EMBL" id="VOSK01000235">
    <property type="protein sequence ID" value="MPR29482.1"/>
    <property type="molecule type" value="Genomic_DNA"/>
</dbReference>
<evidence type="ECO:0008006" key="3">
    <source>
        <dbReference type="Google" id="ProtNLM"/>
    </source>
</evidence>
<protein>
    <recommendedName>
        <fullName evidence="3">Isoaspartyl peptidase/L-asparaginase</fullName>
    </recommendedName>
</protein>
<reference evidence="1 2" key="1">
    <citation type="journal article" date="2019" name="Syst. Appl. Microbiol.">
        <title>Microvirga tunisiensis sp. nov., a root nodule symbiotic bacterium isolated from Lupinus micranthus and L. luteus grown in Northern Tunisia.</title>
        <authorList>
            <person name="Msaddak A."/>
            <person name="Rejili M."/>
            <person name="Duran D."/>
            <person name="Mars M."/>
            <person name="Palacios J.M."/>
            <person name="Ruiz-Argueso T."/>
            <person name="Rey L."/>
            <person name="Imperial J."/>
        </authorList>
    </citation>
    <scope>NUCLEOTIDE SEQUENCE [LARGE SCALE GENOMIC DNA]</scope>
    <source>
        <strain evidence="1 2">Lmie10</strain>
    </source>
</reference>
<evidence type="ECO:0000313" key="2">
    <source>
        <dbReference type="Proteomes" id="UP000403266"/>
    </source>
</evidence>
<dbReference type="Proteomes" id="UP000403266">
    <property type="component" value="Unassembled WGS sequence"/>
</dbReference>
<dbReference type="PANTHER" id="PTHR10188">
    <property type="entry name" value="L-ASPARAGINASE"/>
    <property type="match status" value="1"/>
</dbReference>
<proteinExistence type="predicted"/>
<dbReference type="Pfam" id="PF01112">
    <property type="entry name" value="Asparaginase_2"/>
    <property type="match status" value="1"/>
</dbReference>
<keyword evidence="2" id="KW-1185">Reference proteome</keyword>
<dbReference type="OrthoDB" id="9780217at2"/>
<dbReference type="GO" id="GO:0016811">
    <property type="term" value="F:hydrolase activity, acting on carbon-nitrogen (but not peptide) bonds, in linear amides"/>
    <property type="evidence" value="ECO:0007669"/>
    <property type="project" value="UniProtKB-ARBA"/>
</dbReference>
<dbReference type="SUPFAM" id="SSF56235">
    <property type="entry name" value="N-terminal nucleophile aminohydrolases (Ntn hydrolases)"/>
    <property type="match status" value="1"/>
</dbReference>
<gene>
    <name evidence="1" type="ORF">FS320_31440</name>
</gene>
<dbReference type="PANTHER" id="PTHR10188:SF6">
    <property type="entry name" value="N(4)-(BETA-N-ACETYLGLUCOSAMINYL)-L-ASPARAGINASE"/>
    <property type="match status" value="1"/>
</dbReference>
<dbReference type="AlphaFoldDB" id="A0A5N7MR46"/>
<evidence type="ECO:0000313" key="1">
    <source>
        <dbReference type="EMBL" id="MPR29482.1"/>
    </source>
</evidence>
<accession>A0A5N7MR46</accession>
<sequence length="93" mass="9634">MAENRVTWAIVVHGGAKEIASEQEDANRHGCLAALAAGRVILEQGGSAVEAVEAAIQALESDPTFNAGYGSDLNADGAVEMDAAHRRSRSGSR</sequence>